<dbReference type="PANTHER" id="PTHR10953:SF102">
    <property type="entry name" value="ADENYLYLTRANSFERASE AND SULFURTRANSFERASE MOCS3"/>
    <property type="match status" value="1"/>
</dbReference>
<dbReference type="Gene3D" id="3.40.50.720">
    <property type="entry name" value="NAD(P)-binding Rossmann-like Domain"/>
    <property type="match status" value="1"/>
</dbReference>
<evidence type="ECO:0000259" key="2">
    <source>
        <dbReference type="Pfam" id="PF00899"/>
    </source>
</evidence>
<reference evidence="4" key="1">
    <citation type="journal article" date="2019" name="Int. J. Syst. Evol. Microbiol.">
        <title>The Global Catalogue of Microorganisms (GCM) 10K type strain sequencing project: providing services to taxonomists for standard genome sequencing and annotation.</title>
        <authorList>
            <consortium name="The Broad Institute Genomics Platform"/>
            <consortium name="The Broad Institute Genome Sequencing Center for Infectious Disease"/>
            <person name="Wu L."/>
            <person name="Ma J."/>
        </authorList>
    </citation>
    <scope>NUCLEOTIDE SEQUENCE [LARGE SCALE GENOMIC DNA]</scope>
    <source>
        <strain evidence="4">CGMCC 4.7289</strain>
    </source>
</reference>
<dbReference type="EMBL" id="JBHSAY010000008">
    <property type="protein sequence ID" value="MFC4131913.1"/>
    <property type="molecule type" value="Genomic_DNA"/>
</dbReference>
<feature type="region of interest" description="Disordered" evidence="1">
    <location>
        <begin position="368"/>
        <end position="426"/>
    </location>
</feature>
<dbReference type="RefSeq" id="WP_253763464.1">
    <property type="nucleotide sequence ID" value="NZ_JAMZDZ010000001.1"/>
</dbReference>
<organism evidence="3 4">
    <name type="scientific">Hamadaea flava</name>
    <dbReference type="NCBI Taxonomy" id="1742688"/>
    <lineage>
        <taxon>Bacteria</taxon>
        <taxon>Bacillati</taxon>
        <taxon>Actinomycetota</taxon>
        <taxon>Actinomycetes</taxon>
        <taxon>Micromonosporales</taxon>
        <taxon>Micromonosporaceae</taxon>
        <taxon>Hamadaea</taxon>
    </lineage>
</organism>
<keyword evidence="4" id="KW-1185">Reference proteome</keyword>
<gene>
    <name evidence="3" type="ORF">ACFOZ4_14990</name>
</gene>
<dbReference type="Pfam" id="PF00899">
    <property type="entry name" value="ThiF"/>
    <property type="match status" value="1"/>
</dbReference>
<dbReference type="PANTHER" id="PTHR10953">
    <property type="entry name" value="UBIQUITIN-ACTIVATING ENZYME E1"/>
    <property type="match status" value="1"/>
</dbReference>
<dbReference type="Proteomes" id="UP001595816">
    <property type="component" value="Unassembled WGS sequence"/>
</dbReference>
<comment type="caution">
    <text evidence="3">The sequence shown here is derived from an EMBL/GenBank/DDBJ whole genome shotgun (WGS) entry which is preliminary data.</text>
</comment>
<protein>
    <submittedName>
        <fullName evidence="3">HesA/MoeB/ThiF family protein</fullName>
    </submittedName>
</protein>
<dbReference type="SUPFAM" id="SSF69572">
    <property type="entry name" value="Activating enzymes of the ubiquitin-like proteins"/>
    <property type="match status" value="1"/>
</dbReference>
<dbReference type="InterPro" id="IPR045886">
    <property type="entry name" value="ThiF/MoeB/HesA"/>
</dbReference>
<accession>A0ABV8LNM2</accession>
<evidence type="ECO:0000256" key="1">
    <source>
        <dbReference type="SAM" id="MobiDB-lite"/>
    </source>
</evidence>
<name>A0ABV8LNM2_9ACTN</name>
<dbReference type="InterPro" id="IPR000594">
    <property type="entry name" value="ThiF_NAD_FAD-bd"/>
</dbReference>
<dbReference type="InterPro" id="IPR035985">
    <property type="entry name" value="Ubiquitin-activating_enz"/>
</dbReference>
<feature type="domain" description="THIF-type NAD/FAD binding fold" evidence="2">
    <location>
        <begin position="122"/>
        <end position="355"/>
    </location>
</feature>
<evidence type="ECO:0000313" key="4">
    <source>
        <dbReference type="Proteomes" id="UP001595816"/>
    </source>
</evidence>
<evidence type="ECO:0000313" key="3">
    <source>
        <dbReference type="EMBL" id="MFC4131913.1"/>
    </source>
</evidence>
<sequence length="426" mass="44625">MRRPRLKAIVVQSSGSQVMICRRALERIYLDDPSGAVATLLQVLAEGRHEVNDLPAAMAARGAVVSEAEIAAALDHLDGLEILEEACGDDRLDDATRLRHASNLRFYDLFARMDRTSADIHTAVATSRVLLLGAGGLGSGVLQALVGLGVGEITLVDDDVVEVKNLARQFVYGLAALGKPKVYAARDWVEGYSPGTRVTAVQRRVADVASIRDLAAGCDVVVCAADSPADLHLLVNEACFAVGIPFVAGGLAYSTLSYWSVSPGHTPCRLCLELNRADEAAELPAWQRDGVFIDPPRVNRATGPVVQIISGLMAMEAMRYVTRTDAPIAAATYNVIELADGMTTSRSSWARHPRCGLCAGSAVPLGAGTAAATSPDDSHAGTNATTSRDDSHAGTNATTSLDDSHAGTDATMAPDSALVAARGGAR</sequence>
<proteinExistence type="predicted"/>